<accession>D5GCT1</accession>
<dbReference type="AlphaFoldDB" id="D5GCT1"/>
<feature type="compositionally biased region" description="Low complexity" evidence="5">
    <location>
        <begin position="1"/>
        <end position="21"/>
    </location>
</feature>
<dbReference type="STRING" id="656061.D5GCT1"/>
<evidence type="ECO:0000256" key="5">
    <source>
        <dbReference type="SAM" id="MobiDB-lite"/>
    </source>
</evidence>
<keyword evidence="7" id="KW-1185">Reference proteome</keyword>
<dbReference type="RefSeq" id="XP_002838133.1">
    <property type="nucleotide sequence ID" value="XM_002838087.1"/>
</dbReference>
<organism evidence="6 7">
    <name type="scientific">Tuber melanosporum (strain Mel28)</name>
    <name type="common">Perigord black truffle</name>
    <dbReference type="NCBI Taxonomy" id="656061"/>
    <lineage>
        <taxon>Eukaryota</taxon>
        <taxon>Fungi</taxon>
        <taxon>Dikarya</taxon>
        <taxon>Ascomycota</taxon>
        <taxon>Pezizomycotina</taxon>
        <taxon>Pezizomycetes</taxon>
        <taxon>Pezizales</taxon>
        <taxon>Tuberaceae</taxon>
        <taxon>Tuber</taxon>
    </lineage>
</organism>
<dbReference type="GO" id="GO:0005634">
    <property type="term" value="C:nucleus"/>
    <property type="evidence" value="ECO:0007669"/>
    <property type="project" value="TreeGrafter"/>
</dbReference>
<evidence type="ECO:0000313" key="7">
    <source>
        <dbReference type="Proteomes" id="UP000006911"/>
    </source>
</evidence>
<gene>
    <name evidence="6" type="ORF">GSTUM_00006006001</name>
</gene>
<evidence type="ECO:0000256" key="2">
    <source>
        <dbReference type="ARBA" id="ARBA00023125"/>
    </source>
</evidence>
<dbReference type="EMBL" id="FN430120">
    <property type="protein sequence ID" value="CAZ82324.1"/>
    <property type="molecule type" value="Genomic_DNA"/>
</dbReference>
<proteinExistence type="predicted"/>
<dbReference type="GO" id="GO:0000978">
    <property type="term" value="F:RNA polymerase II cis-regulatory region sequence-specific DNA binding"/>
    <property type="evidence" value="ECO:0007669"/>
    <property type="project" value="TreeGrafter"/>
</dbReference>
<protein>
    <submittedName>
        <fullName evidence="6">(Perigord truffle) hypothetical protein</fullName>
    </submittedName>
</protein>
<reference evidence="6 7" key="1">
    <citation type="journal article" date="2010" name="Nature">
        <title>Perigord black truffle genome uncovers evolutionary origins and mechanisms of symbiosis.</title>
        <authorList>
            <person name="Martin F."/>
            <person name="Kohler A."/>
            <person name="Murat C."/>
            <person name="Balestrini R."/>
            <person name="Coutinho P.M."/>
            <person name="Jaillon O."/>
            <person name="Montanini B."/>
            <person name="Morin E."/>
            <person name="Noel B."/>
            <person name="Percudani R."/>
            <person name="Porcel B."/>
            <person name="Rubini A."/>
            <person name="Amicucci A."/>
            <person name="Amselem J."/>
            <person name="Anthouard V."/>
            <person name="Arcioni S."/>
            <person name="Artiguenave F."/>
            <person name="Aury J.M."/>
            <person name="Ballario P."/>
            <person name="Bolchi A."/>
            <person name="Brenna A."/>
            <person name="Brun A."/>
            <person name="Buee M."/>
            <person name="Cantarel B."/>
            <person name="Chevalier G."/>
            <person name="Couloux A."/>
            <person name="Da Silva C."/>
            <person name="Denoeud F."/>
            <person name="Duplessis S."/>
            <person name="Ghignone S."/>
            <person name="Hilselberger B."/>
            <person name="Iotti M."/>
            <person name="Marcais B."/>
            <person name="Mello A."/>
            <person name="Miranda M."/>
            <person name="Pacioni G."/>
            <person name="Quesneville H."/>
            <person name="Riccioni C."/>
            <person name="Ruotolo R."/>
            <person name="Splivallo R."/>
            <person name="Stocchi V."/>
            <person name="Tisserant E."/>
            <person name="Viscomi A.R."/>
            <person name="Zambonelli A."/>
            <person name="Zampieri E."/>
            <person name="Henrissat B."/>
            <person name="Lebrun M.H."/>
            <person name="Paolocci F."/>
            <person name="Bonfante P."/>
            <person name="Ottonello S."/>
            <person name="Wincker P."/>
        </authorList>
    </citation>
    <scope>NUCLEOTIDE SEQUENCE [LARGE SCALE GENOMIC DNA]</scope>
    <source>
        <strain evidence="6 7">Mel28</strain>
    </source>
</reference>
<feature type="compositionally biased region" description="Low complexity" evidence="5">
    <location>
        <begin position="594"/>
        <end position="604"/>
    </location>
</feature>
<evidence type="ECO:0000256" key="1">
    <source>
        <dbReference type="ARBA" id="ARBA00023015"/>
    </source>
</evidence>
<keyword evidence="3" id="KW-0804">Transcription</keyword>
<dbReference type="CDD" id="cd12148">
    <property type="entry name" value="fungal_TF_MHR"/>
    <property type="match status" value="1"/>
</dbReference>
<feature type="compositionally biased region" description="Low complexity" evidence="5">
    <location>
        <begin position="488"/>
        <end position="499"/>
    </location>
</feature>
<dbReference type="InterPro" id="IPR051127">
    <property type="entry name" value="Fungal_SecMet_Regulators"/>
</dbReference>
<dbReference type="PANTHER" id="PTHR47424">
    <property type="entry name" value="REGULATORY PROTEIN GAL4"/>
    <property type="match status" value="1"/>
</dbReference>
<evidence type="ECO:0000313" key="6">
    <source>
        <dbReference type="EMBL" id="CAZ82324.1"/>
    </source>
</evidence>
<dbReference type="PANTHER" id="PTHR47424:SF3">
    <property type="entry name" value="REGULATORY PROTEIN GAL4"/>
    <property type="match status" value="1"/>
</dbReference>
<evidence type="ECO:0000256" key="3">
    <source>
        <dbReference type="ARBA" id="ARBA00023163"/>
    </source>
</evidence>
<dbReference type="OMA" id="VELCATH"/>
<feature type="region of interest" description="Disordered" evidence="5">
    <location>
        <begin position="484"/>
        <end position="511"/>
    </location>
</feature>
<sequence length="631" mass="69914">MRTQQPAMSVSSSMASSPAPSDAGLGAASPPSNCLCNRNRNHNQNHATKDRNSFTDSIMAASVREKMKLASPSPASLTSSRYTFYSPRELPPLEITSRLLSAFIRGTSSLIYVLAEYEAMELISDIYTPNLEPNTPKLCELLAIIAVGAQYEDVGSDTTMALFRSAKWYLDIECGKDVDALRKMRVSMLVGLFLIFEKSFFAVGYLDQAIRLAKSTGVNRTTRCKPYSEREWASWRRVWRSLIFLDGWMASSIGIMPKIAPGEDPIYAEGYRTCTNDFDAYLHSELIKLGILMGTITKNIYAPAATDFASIAEYSKKLRAWQSSLPESFRLTRSVNDSKQRSAVLLTHCSYLGCIVLMSRKILVELCATHDPPADDARSGLADEYAQMCVSAGRQLATVIGLIYSEGRLVRRCWLAIQSAYTAGLIVSLCLAARRCQETTNSTVGDQDNELLAKCVEALKFCAPYDNVAQRYLDILNSIRRSIESATPPSSSSSSSSGGNPPPKRLRTSPHQDFRRFQCPRFTDTDPVTQFIISLLRSPFGGDMRVLDGGNPPLGVFPENWRFLCPEPPSNIEGFRTPLLTPEEGTFQASRPGSALSASPSTDSDSLESSRRRKVPFRTKEEFEAFFRRVA</sequence>
<dbReference type="GO" id="GO:0000981">
    <property type="term" value="F:DNA-binding transcription factor activity, RNA polymerase II-specific"/>
    <property type="evidence" value="ECO:0007669"/>
    <property type="project" value="TreeGrafter"/>
</dbReference>
<keyword evidence="4" id="KW-0539">Nucleus</keyword>
<dbReference type="KEGG" id="tml:GSTUM_00006006001"/>
<keyword evidence="2" id="KW-0238">DNA-binding</keyword>
<dbReference type="InParanoid" id="D5GCT1"/>
<dbReference type="Proteomes" id="UP000006911">
    <property type="component" value="Unassembled WGS sequence"/>
</dbReference>
<dbReference type="HOGENOM" id="CLU_433602_0_0_1"/>
<dbReference type="GeneID" id="9187943"/>
<dbReference type="eggNOG" id="ENOG502SDAJ">
    <property type="taxonomic scope" value="Eukaryota"/>
</dbReference>
<feature type="region of interest" description="Disordered" evidence="5">
    <location>
        <begin position="584"/>
        <end position="614"/>
    </location>
</feature>
<name>D5GCT1_TUBMM</name>
<keyword evidence="1" id="KW-0805">Transcription regulation</keyword>
<feature type="region of interest" description="Disordered" evidence="5">
    <location>
        <begin position="1"/>
        <end position="32"/>
    </location>
</feature>
<evidence type="ECO:0000256" key="4">
    <source>
        <dbReference type="ARBA" id="ARBA00023242"/>
    </source>
</evidence>
<dbReference type="GO" id="GO:0000435">
    <property type="term" value="P:positive regulation of transcription from RNA polymerase II promoter by galactose"/>
    <property type="evidence" value="ECO:0007669"/>
    <property type="project" value="TreeGrafter"/>
</dbReference>